<dbReference type="AlphaFoldDB" id="A0A5B9PF19"/>
<dbReference type="PANTHER" id="PTHR13416:SF2">
    <property type="entry name" value="TRANSMEMBRANE PROTEIN 43"/>
    <property type="match status" value="1"/>
</dbReference>
<evidence type="ECO:0000313" key="8">
    <source>
        <dbReference type="EMBL" id="QEG24139.1"/>
    </source>
</evidence>
<evidence type="ECO:0000256" key="7">
    <source>
        <dbReference type="SAM" id="Phobius"/>
    </source>
</evidence>
<evidence type="ECO:0000256" key="5">
    <source>
        <dbReference type="ARBA" id="ARBA00022989"/>
    </source>
</evidence>
<keyword evidence="6 7" id="KW-0472">Membrane</keyword>
<feature type="transmembrane region" description="Helical" evidence="7">
    <location>
        <begin position="332"/>
        <end position="354"/>
    </location>
</feature>
<comment type="subcellular location">
    <subcellularLocation>
        <location evidence="1">Endomembrane system</location>
        <topology evidence="1">Multi-pass membrane protein</topology>
    </subcellularLocation>
    <subcellularLocation>
        <location evidence="2">Endoplasmic reticulum membrane</location>
    </subcellularLocation>
</comment>
<gene>
    <name evidence="8" type="ORF">MFFC18_40550</name>
</gene>
<dbReference type="OrthoDB" id="273988at2"/>
<dbReference type="RefSeq" id="WP_075083433.1">
    <property type="nucleotide sequence ID" value="NZ_CP042912.1"/>
</dbReference>
<keyword evidence="3 7" id="KW-0812">Transmembrane</keyword>
<keyword evidence="5 7" id="KW-1133">Transmembrane helix</keyword>
<sequence>MADTFTTTTRTGFFSRIKNAIFGTLMGLVLVPASIGLLSWNEYRTIHRTHGLNEGAGLVQSVADPAVASPSLGGTLIHLNGKADTQERLRDEDFGIEEQAIRLTRKVQMFQWVEDEKTEKRGNKKTKTYTYRQSWVSGRENSASFKRRNGHENPLPKFGKEELEAKRVNLGAYLLNKSLTGSIHSGETIEWTDELIAALPEDILVNASTDGEYLYWSEKGKPSPEVPMLGDQRISFNIVRPTRVSLVSAVNENEPEQLRPYSTTNGEELERLYVGDFSAAEVFDKMQGENTMWAWILRAGGFFASFIGFTMIFGVLSAFTDSIPLVGSMTRGIISFVAFLMAIVLTTLTIAFAWVAVRPLFAIPLIIVGVAAAVMAWRSSRKKSDTPASVYATEAPVVLGAEDVVR</sequence>
<evidence type="ECO:0000313" key="9">
    <source>
        <dbReference type="Proteomes" id="UP000322214"/>
    </source>
</evidence>
<keyword evidence="9" id="KW-1185">Reference proteome</keyword>
<dbReference type="Pfam" id="PF07787">
    <property type="entry name" value="TMEM43"/>
    <property type="match status" value="1"/>
</dbReference>
<evidence type="ECO:0000256" key="2">
    <source>
        <dbReference type="ARBA" id="ARBA00004586"/>
    </source>
</evidence>
<name>A0A5B9PF19_9BACT</name>
<evidence type="ECO:0000256" key="1">
    <source>
        <dbReference type="ARBA" id="ARBA00004127"/>
    </source>
</evidence>
<dbReference type="EMBL" id="CP042912">
    <property type="protein sequence ID" value="QEG24139.1"/>
    <property type="molecule type" value="Genomic_DNA"/>
</dbReference>
<feature type="transmembrane region" description="Helical" evidence="7">
    <location>
        <begin position="20"/>
        <end position="40"/>
    </location>
</feature>
<dbReference type="KEGG" id="mff:MFFC18_40550"/>
<dbReference type="Proteomes" id="UP000322214">
    <property type="component" value="Chromosome"/>
</dbReference>
<feature type="transmembrane region" description="Helical" evidence="7">
    <location>
        <begin position="360"/>
        <end position="377"/>
    </location>
</feature>
<accession>A0A5B9PF19</accession>
<protein>
    <submittedName>
        <fullName evidence="8">Uncharacterized protein</fullName>
    </submittedName>
</protein>
<proteinExistence type="predicted"/>
<organism evidence="8 9">
    <name type="scientific">Mariniblastus fucicola</name>
    <dbReference type="NCBI Taxonomy" id="980251"/>
    <lineage>
        <taxon>Bacteria</taxon>
        <taxon>Pseudomonadati</taxon>
        <taxon>Planctomycetota</taxon>
        <taxon>Planctomycetia</taxon>
        <taxon>Pirellulales</taxon>
        <taxon>Pirellulaceae</taxon>
        <taxon>Mariniblastus</taxon>
    </lineage>
</organism>
<dbReference type="STRING" id="980251.GCA_001642875_00631"/>
<dbReference type="GO" id="GO:0012505">
    <property type="term" value="C:endomembrane system"/>
    <property type="evidence" value="ECO:0007669"/>
    <property type="project" value="UniProtKB-SubCell"/>
</dbReference>
<dbReference type="GO" id="GO:0006629">
    <property type="term" value="P:lipid metabolic process"/>
    <property type="evidence" value="ECO:0007669"/>
    <property type="project" value="TreeGrafter"/>
</dbReference>
<dbReference type="GO" id="GO:0071763">
    <property type="term" value="P:nuclear membrane organization"/>
    <property type="evidence" value="ECO:0007669"/>
    <property type="project" value="TreeGrafter"/>
</dbReference>
<keyword evidence="4" id="KW-0256">Endoplasmic reticulum</keyword>
<evidence type="ECO:0000256" key="3">
    <source>
        <dbReference type="ARBA" id="ARBA00022692"/>
    </source>
</evidence>
<evidence type="ECO:0000256" key="6">
    <source>
        <dbReference type="ARBA" id="ARBA00023136"/>
    </source>
</evidence>
<reference evidence="8 9" key="1">
    <citation type="submission" date="2019-08" db="EMBL/GenBank/DDBJ databases">
        <title>Deep-cultivation of Planctomycetes and their phenomic and genomic characterization uncovers novel biology.</title>
        <authorList>
            <person name="Wiegand S."/>
            <person name="Jogler M."/>
            <person name="Boedeker C."/>
            <person name="Pinto D."/>
            <person name="Vollmers J."/>
            <person name="Rivas-Marin E."/>
            <person name="Kohn T."/>
            <person name="Peeters S.H."/>
            <person name="Heuer A."/>
            <person name="Rast P."/>
            <person name="Oberbeckmann S."/>
            <person name="Bunk B."/>
            <person name="Jeske O."/>
            <person name="Meyerdierks A."/>
            <person name="Storesund J.E."/>
            <person name="Kallscheuer N."/>
            <person name="Luecker S."/>
            <person name="Lage O.M."/>
            <person name="Pohl T."/>
            <person name="Merkel B.J."/>
            <person name="Hornburger P."/>
            <person name="Mueller R.-W."/>
            <person name="Bruemmer F."/>
            <person name="Labrenz M."/>
            <person name="Spormann A.M."/>
            <person name="Op den Camp H."/>
            <person name="Overmann J."/>
            <person name="Amann R."/>
            <person name="Jetten M.S.M."/>
            <person name="Mascher T."/>
            <person name="Medema M.H."/>
            <person name="Devos D.P."/>
            <person name="Kaster A.-K."/>
            <person name="Ovreas L."/>
            <person name="Rohde M."/>
            <person name="Galperin M.Y."/>
            <person name="Jogler C."/>
        </authorList>
    </citation>
    <scope>NUCLEOTIDE SEQUENCE [LARGE SCALE GENOMIC DNA]</scope>
    <source>
        <strain evidence="8 9">FC18</strain>
    </source>
</reference>
<dbReference type="PANTHER" id="PTHR13416">
    <property type="match status" value="1"/>
</dbReference>
<feature type="transmembrane region" description="Helical" evidence="7">
    <location>
        <begin position="292"/>
        <end position="320"/>
    </location>
</feature>
<evidence type="ECO:0000256" key="4">
    <source>
        <dbReference type="ARBA" id="ARBA00022824"/>
    </source>
</evidence>
<dbReference type="InterPro" id="IPR012430">
    <property type="entry name" value="TMEM43_fam"/>
</dbReference>